<dbReference type="Pfam" id="PF14685">
    <property type="entry name" value="PDZ_Tricorn"/>
    <property type="match status" value="1"/>
</dbReference>
<dbReference type="Pfam" id="PF26549">
    <property type="entry name" value="Tricorn_N"/>
    <property type="match status" value="1"/>
</dbReference>
<protein>
    <recommendedName>
        <fullName evidence="7">Tricorn protease homolog</fullName>
        <ecNumber evidence="7">3.4.21.-</ecNumber>
    </recommendedName>
</protein>
<feature type="region of interest" description="Disordered" evidence="8">
    <location>
        <begin position="518"/>
        <end position="537"/>
    </location>
</feature>
<sequence>MLSPANDSYLHHPTLHGDLVGFLAHDDVWLAPVAGGRAWQVTADAAPTKDLRFSPDGTHLAHLSQRDGAPELHVVPAGGGESVRTTWWGDAGARVLGWADATHVHVATAWREPFRNKTWARSVPLDGGASVRLPHGPVTALDVAADGATVLGTGFGGRRRDPGMWKRYRGGTAGRLWVDATGGGEFTRLLPELTAQLTAPMWVAGRVAFLSDHEGVGNVYSVTPDGADLRRHTDHADFYARHASTDGARVVYAVAGELWVLDGLDADSQPHRLDLRTGGPRSARTAAPVAAGKHLGEVAVAADGRASAVEVRGSIQWVTHADGPVRTLAAGSGVRARLPRLLGPEVVWVDDATGEDGLVVSDADGTTRRTLAAGELGRVVGLAAAPDGSSLAVGTHDGRLLLVAPADGAVRELASTRDGTVEDLVFSPDSAWLAWSHPDRHDLSQIRLARPADGVVHDASPLRFADTEPVFTLDGKHLAFLSTRTFDPVYDEHVFDLGFPAGTRPQLLALAAATPSPFAPSAAGRGPAPQTGPDDGPPAVVVDVEGLTDRAVAVPVPAGRYSGLRAVEGGLVWLREGVHGVLGDARATPSAEAPRPTLERLTLATGVTTVLAEGVDDVRASGDGTRLVVRDGESLRSVPAGRKASADAEKGDPAAAVDVDLGRLRVLVRPTDEWHQMLDEAWRLMRDHFWVADMAGNDWPDVLDRYRPLVERLATRDDLSDLIWEVQGELGTSHAYETPPERPATAAHRLGHLGVDLDLGADGLWRIARVLPGEPSAATGRSPLRAPGVGAVQGCAVVAVDGRGVDAVQGPGPLLVGTAGTPVELRLRAADGAERTVVVVPVGEEAPLRYFDWVAERRAVVHAATGGRVGYLHVPDMMGGGWAQLHRDLHTQISADAVLLDVRSNGGGHTSQLVVEKLARRLTGWSVPRGKRAGTYPDDVRRGPMVTITDENAGSDGDIVTAMIQERGLGPVVGMRSWGGVVGIDGKFRLVDGTAVTQPRYATWIVNRGWSVENHGVDPDVEVPVPPQAWAAGLDPQLDTALELVLAELERSPAAVAPTTDDHASTAPGVLPPRP</sequence>
<dbReference type="SUPFAM" id="SSF52096">
    <property type="entry name" value="ClpP/crotonase"/>
    <property type="match status" value="1"/>
</dbReference>
<keyword evidence="6 7" id="KW-0720">Serine protease</keyword>
<keyword evidence="4 7" id="KW-0645">Protease</keyword>
<evidence type="ECO:0000259" key="9">
    <source>
        <dbReference type="SMART" id="SM00245"/>
    </source>
</evidence>
<dbReference type="PIRSF" id="PIRSF036421">
    <property type="entry name" value="Tricorn_protease"/>
    <property type="match status" value="1"/>
</dbReference>
<evidence type="ECO:0000256" key="5">
    <source>
        <dbReference type="ARBA" id="ARBA00022801"/>
    </source>
</evidence>
<dbReference type="RefSeq" id="WP_265383373.1">
    <property type="nucleotide sequence ID" value="NZ_CP110615.1"/>
</dbReference>
<comment type="subcellular location">
    <subcellularLocation>
        <location evidence="1 7">Cytoplasm</location>
    </subcellularLocation>
</comment>
<evidence type="ECO:0000256" key="3">
    <source>
        <dbReference type="ARBA" id="ARBA00022490"/>
    </source>
</evidence>
<dbReference type="Gene3D" id="3.90.226.10">
    <property type="entry name" value="2-enoyl-CoA Hydratase, Chain A, domain 1"/>
    <property type="match status" value="1"/>
</dbReference>
<dbReference type="Gene3D" id="2.30.42.10">
    <property type="match status" value="1"/>
</dbReference>
<dbReference type="Pfam" id="PF26550">
    <property type="entry name" value="Tricorn_2nd"/>
    <property type="match status" value="1"/>
</dbReference>
<dbReference type="SMART" id="SM00245">
    <property type="entry name" value="TSPc"/>
    <property type="match status" value="1"/>
</dbReference>
<dbReference type="SUPFAM" id="SSF50156">
    <property type="entry name" value="PDZ domain-like"/>
    <property type="match status" value="1"/>
</dbReference>
<dbReference type="InterPro" id="IPR012393">
    <property type="entry name" value="Tricorn_protease"/>
</dbReference>
<evidence type="ECO:0000313" key="10">
    <source>
        <dbReference type="EMBL" id="UZJ25267.1"/>
    </source>
</evidence>
<dbReference type="InterPro" id="IPR005151">
    <property type="entry name" value="Tail-specific_protease"/>
</dbReference>
<dbReference type="InterPro" id="IPR036034">
    <property type="entry name" value="PDZ_sf"/>
</dbReference>
<evidence type="ECO:0000256" key="7">
    <source>
        <dbReference type="PIRNR" id="PIRNR036421"/>
    </source>
</evidence>
<dbReference type="InterPro" id="IPR029414">
    <property type="entry name" value="Tricorn_PDZ"/>
</dbReference>
<name>A0ABY6P0U2_9NOCA</name>
<organism evidence="10 11">
    <name type="scientific">Rhodococcus antarcticus</name>
    <dbReference type="NCBI Taxonomy" id="2987751"/>
    <lineage>
        <taxon>Bacteria</taxon>
        <taxon>Bacillati</taxon>
        <taxon>Actinomycetota</taxon>
        <taxon>Actinomycetes</taxon>
        <taxon>Mycobacteriales</taxon>
        <taxon>Nocardiaceae</taxon>
        <taxon>Rhodococcus</taxon>
    </lineage>
</organism>
<dbReference type="InterPro" id="IPR029045">
    <property type="entry name" value="ClpP/crotonase-like_dom_sf"/>
</dbReference>
<proteinExistence type="inferred from homology"/>
<evidence type="ECO:0000313" key="11">
    <source>
        <dbReference type="Proteomes" id="UP001164965"/>
    </source>
</evidence>
<evidence type="ECO:0000256" key="6">
    <source>
        <dbReference type="ARBA" id="ARBA00022825"/>
    </source>
</evidence>
<keyword evidence="5 7" id="KW-0378">Hydrolase</keyword>
<reference evidence="10" key="1">
    <citation type="submission" date="2022-10" db="EMBL/GenBank/DDBJ databases">
        <title>Rhodococcus sp.75.</title>
        <authorList>
            <person name="Sun M."/>
        </authorList>
    </citation>
    <scope>NUCLEOTIDE SEQUENCE</scope>
    <source>
        <strain evidence="10">75</strain>
    </source>
</reference>
<dbReference type="PANTHER" id="PTHR43253:SF1">
    <property type="entry name" value="TRICORN PROTEASE HOMOLOG 2-RELATED"/>
    <property type="match status" value="1"/>
</dbReference>
<feature type="domain" description="Tail specific protease" evidence="9">
    <location>
        <begin position="832"/>
        <end position="1024"/>
    </location>
</feature>
<keyword evidence="11" id="KW-1185">Reference proteome</keyword>
<dbReference type="Gene3D" id="3.30.750.44">
    <property type="match status" value="1"/>
</dbReference>
<evidence type="ECO:0000256" key="2">
    <source>
        <dbReference type="ARBA" id="ARBA00008524"/>
    </source>
</evidence>
<comment type="similarity">
    <text evidence="2 7">Belongs to the peptidase S41B family.</text>
</comment>
<comment type="function">
    <text evidence="7">Degrades oligopeptides.</text>
</comment>
<dbReference type="InterPro" id="IPR015943">
    <property type="entry name" value="WD40/YVTN_repeat-like_dom_sf"/>
</dbReference>
<keyword evidence="3 7" id="KW-0963">Cytoplasm</keyword>
<dbReference type="SUPFAM" id="SSF69304">
    <property type="entry name" value="Tricorn protease N-terminal domain"/>
    <property type="match status" value="2"/>
</dbReference>
<dbReference type="EC" id="3.4.21.-" evidence="7"/>
<evidence type="ECO:0000256" key="4">
    <source>
        <dbReference type="ARBA" id="ARBA00022670"/>
    </source>
</evidence>
<dbReference type="Pfam" id="PF03572">
    <property type="entry name" value="Peptidase_S41"/>
    <property type="match status" value="1"/>
</dbReference>
<dbReference type="Pfam" id="PF14684">
    <property type="entry name" value="Tricorn_C1"/>
    <property type="match status" value="1"/>
</dbReference>
<evidence type="ECO:0000256" key="8">
    <source>
        <dbReference type="SAM" id="MobiDB-lite"/>
    </source>
</evidence>
<dbReference type="PANTHER" id="PTHR43253">
    <property type="entry name" value="TRICORN PROTEASE HOMOLOG 2-RELATED"/>
    <property type="match status" value="1"/>
</dbReference>
<dbReference type="Gene3D" id="2.130.10.10">
    <property type="entry name" value="YVTN repeat-like/Quinoprotein amine dehydrogenase"/>
    <property type="match status" value="1"/>
</dbReference>
<accession>A0ABY6P0U2</accession>
<feature type="region of interest" description="Disordered" evidence="8">
    <location>
        <begin position="1053"/>
        <end position="1075"/>
    </location>
</feature>
<dbReference type="CDD" id="cd07562">
    <property type="entry name" value="Peptidase_S41_TRI"/>
    <property type="match status" value="1"/>
</dbReference>
<evidence type="ECO:0000256" key="1">
    <source>
        <dbReference type="ARBA" id="ARBA00004496"/>
    </source>
</evidence>
<dbReference type="Gene3D" id="2.120.10.60">
    <property type="entry name" value="Tricorn protease N-terminal domain"/>
    <property type="match status" value="1"/>
</dbReference>
<gene>
    <name evidence="10" type="ORF">RHODO2019_01865</name>
</gene>
<dbReference type="EMBL" id="CP110615">
    <property type="protein sequence ID" value="UZJ25267.1"/>
    <property type="molecule type" value="Genomic_DNA"/>
</dbReference>
<dbReference type="InterPro" id="IPR028204">
    <property type="entry name" value="Tricorn_C1"/>
</dbReference>
<dbReference type="Proteomes" id="UP001164965">
    <property type="component" value="Chromosome"/>
</dbReference>